<evidence type="ECO:0000256" key="8">
    <source>
        <dbReference type="SAM" id="MobiDB-lite"/>
    </source>
</evidence>
<proteinExistence type="predicted"/>
<feature type="region of interest" description="Disordered" evidence="8">
    <location>
        <begin position="191"/>
        <end position="224"/>
    </location>
</feature>
<evidence type="ECO:0000256" key="7">
    <source>
        <dbReference type="ARBA" id="ARBA00023296"/>
    </source>
</evidence>
<feature type="compositionally biased region" description="Low complexity" evidence="8">
    <location>
        <begin position="191"/>
        <end position="206"/>
    </location>
</feature>
<gene>
    <name evidence="10" type="ORF">Ghual01_00043</name>
</gene>
<feature type="domain" description="Bacteriophage T7 tail fibre protein-like N-terminal" evidence="9">
    <location>
        <begin position="1"/>
        <end position="131"/>
    </location>
</feature>
<keyword evidence="6" id="KW-1233">Viral attachment to host adhesion receptor</keyword>
<evidence type="ECO:0000256" key="3">
    <source>
        <dbReference type="ARBA" id="ARBA00022732"/>
    </source>
</evidence>
<accession>A0AAU6W008</accession>
<evidence type="ECO:0000256" key="2">
    <source>
        <dbReference type="ARBA" id="ARBA00022581"/>
    </source>
</evidence>
<evidence type="ECO:0000256" key="5">
    <source>
        <dbReference type="ARBA" id="ARBA00022844"/>
    </source>
</evidence>
<evidence type="ECO:0000256" key="6">
    <source>
        <dbReference type="ARBA" id="ARBA00023165"/>
    </source>
</evidence>
<dbReference type="Pfam" id="PF03906">
    <property type="entry name" value="Phage_T7_tail"/>
    <property type="match status" value="1"/>
</dbReference>
<dbReference type="GO" id="GO:0098015">
    <property type="term" value="C:virus tail"/>
    <property type="evidence" value="ECO:0007669"/>
    <property type="project" value="UniProtKB-KW"/>
</dbReference>
<keyword evidence="4" id="KW-1161">Viral attachment to host cell</keyword>
<keyword evidence="3" id="KW-1227">Viral tail protein</keyword>
<dbReference type="EMBL" id="PP179313">
    <property type="protein sequence ID" value="XAI69793.1"/>
    <property type="molecule type" value="Genomic_DNA"/>
</dbReference>
<keyword evidence="5" id="KW-0946">Virion</keyword>
<dbReference type="GO" id="GO:0098671">
    <property type="term" value="P:adhesion receptor-mediated virion attachment to host cell"/>
    <property type="evidence" value="ECO:0007669"/>
    <property type="project" value="UniProtKB-KW"/>
</dbReference>
<dbReference type="GO" id="GO:0046718">
    <property type="term" value="P:symbiont entry into host cell"/>
    <property type="evidence" value="ECO:0007669"/>
    <property type="project" value="UniProtKB-KW"/>
</dbReference>
<dbReference type="InterPro" id="IPR005604">
    <property type="entry name" value="Phage_T7_tail_fibre-like_N"/>
</dbReference>
<name>A0AAU6W008_9CAUD</name>
<organism evidence="10">
    <name type="scientific">Pseudomonas phage Ghual01</name>
    <dbReference type="NCBI Taxonomy" id="3138534"/>
    <lineage>
        <taxon>Viruses</taxon>
        <taxon>Duplodnaviria</taxon>
        <taxon>Heunggongvirae</taxon>
        <taxon>Uroviricota</taxon>
        <taxon>Caudoviricetes</taxon>
        <taxon>Autographivirales</taxon>
        <taxon>Autotranscriptaviridae</taxon>
        <taxon>Studiervirinae</taxon>
        <taxon>Ghunavirus</taxon>
    </lineage>
</organism>
<keyword evidence="7" id="KW-1160">Virus entry into host cell</keyword>
<evidence type="ECO:0000313" key="10">
    <source>
        <dbReference type="EMBL" id="XAI69793.1"/>
    </source>
</evidence>
<evidence type="ECO:0000259" key="9">
    <source>
        <dbReference type="Pfam" id="PF03906"/>
    </source>
</evidence>
<feature type="compositionally biased region" description="Low complexity" evidence="8">
    <location>
        <begin position="214"/>
        <end position="224"/>
    </location>
</feature>
<protein>
    <submittedName>
        <fullName evidence="10">Tail fiber protein</fullName>
    </submittedName>
</protein>
<evidence type="ECO:0000256" key="4">
    <source>
        <dbReference type="ARBA" id="ARBA00022804"/>
    </source>
</evidence>
<sequence length="643" mass="67461">MATTPKTVRTYPINSVARDFTIPFEYLARKFVVVTLIGATRRELILNTDYRFTTATMITTTKAWGPSDNFTLIEIRRLTSATERLVDFADGSILRAYDLNTSQVQSLHIAEEARDLTADTIGVNNDGQLDARARRIVNVADAIDDGDAVNLRMQKVWAGSALNQAQASAASAQQSYQHALSSQTYRDQAAGSAASAAQSDAQATSQRNEATRQAGLSAGSASAAKNSEVNASQWAATPEDQVVSGGNYSSLHYSRKSAASAQASGQYSVNAQGSAGQAAQSVVAAQAQADRAKSEADKLGNFNGLAGTLEYTSGANVGFKGDVGLKGNVLIQNDGDSNIIFQKVGGGQKFRITGDTNSDMTIIDDNAGQVRLRISKAGYMTAPYGQNFAGGTTFNAATQFNGSNVFAGQTQFKNGNVQVYAPTNEGNTHVWFYSPNGSTRGIVYALPEGTVAVQAGGSLCARFTPEGAAHFNNIDVASIGAGGSLSVNGTTYTRGSLENNGRVASYRDGIGVSASMYANAHFMAQTNDGSPPAYGFHRGGSYALALWLNGSELHMMDSGGTNRALVTNSSFMGYLAGQMTADVMGGMAFLSSSAGLVGPNGAVAGGSLRWSSHNSVLNQAVSGMWRCLGYGNTNGSTLWVRYA</sequence>
<comment type="subcellular location">
    <subcellularLocation>
        <location evidence="1">Virion</location>
    </subcellularLocation>
</comment>
<reference evidence="10" key="1">
    <citation type="journal article" date="2024" name="J. Gen. Virol.">
        <title>Novel phages of Pseudomonas syringae unveil numerous potential auxiliary metabolic genes.</title>
        <authorList>
            <person name="Feltin C."/>
            <person name="Garneau J.R."/>
            <person name="Morris C.E."/>
            <person name="Berard A."/>
            <person name="Torres-Barcelo C."/>
        </authorList>
    </citation>
    <scope>NUCLEOTIDE SEQUENCE</scope>
</reference>
<keyword evidence="2" id="KW-0945">Host-virus interaction</keyword>
<evidence type="ECO:0000256" key="1">
    <source>
        <dbReference type="ARBA" id="ARBA00004328"/>
    </source>
</evidence>